<evidence type="ECO:0000313" key="2">
    <source>
        <dbReference type="EMBL" id="KAL2836104.1"/>
    </source>
</evidence>
<comment type="caution">
    <text evidence="2">The sequence shown here is derived from an EMBL/GenBank/DDBJ whole genome shotgun (WGS) entry which is preliminary data.</text>
</comment>
<feature type="compositionally biased region" description="Basic and acidic residues" evidence="1">
    <location>
        <begin position="23"/>
        <end position="32"/>
    </location>
</feature>
<protein>
    <submittedName>
        <fullName evidence="2">Uncharacterized protein</fullName>
    </submittedName>
</protein>
<name>A0ABR4J816_9EURO</name>
<reference evidence="2 3" key="1">
    <citation type="submission" date="2024-07" db="EMBL/GenBank/DDBJ databases">
        <title>Section-level genome sequencing and comparative genomics of Aspergillus sections Usti and Cavernicolus.</title>
        <authorList>
            <consortium name="Lawrence Berkeley National Laboratory"/>
            <person name="Nybo J.L."/>
            <person name="Vesth T.C."/>
            <person name="Theobald S."/>
            <person name="Frisvad J.C."/>
            <person name="Larsen T.O."/>
            <person name="Kjaerboelling I."/>
            <person name="Rothschild-Mancinelli K."/>
            <person name="Lyhne E.K."/>
            <person name="Kogle M.E."/>
            <person name="Barry K."/>
            <person name="Clum A."/>
            <person name="Na H."/>
            <person name="Ledsgaard L."/>
            <person name="Lin J."/>
            <person name="Lipzen A."/>
            <person name="Kuo A."/>
            <person name="Riley R."/>
            <person name="Mondo S."/>
            <person name="Labutti K."/>
            <person name="Haridas S."/>
            <person name="Pangalinan J."/>
            <person name="Salamov A.A."/>
            <person name="Simmons B.A."/>
            <person name="Magnuson J.K."/>
            <person name="Chen J."/>
            <person name="Drula E."/>
            <person name="Henrissat B."/>
            <person name="Wiebenga A."/>
            <person name="Lubbers R.J."/>
            <person name="Gomes A.C."/>
            <person name="Makela M.R."/>
            <person name="Stajich J."/>
            <person name="Grigoriev I.V."/>
            <person name="Mortensen U.H."/>
            <person name="De Vries R.P."/>
            <person name="Baker S.E."/>
            <person name="Andersen M.R."/>
        </authorList>
    </citation>
    <scope>NUCLEOTIDE SEQUENCE [LARGE SCALE GENOMIC DNA]</scope>
    <source>
        <strain evidence="2 3">CBS 123904</strain>
    </source>
</reference>
<dbReference type="PANTHER" id="PTHR36423">
    <property type="entry name" value="AFR070WP"/>
    <property type="match status" value="1"/>
</dbReference>
<organism evidence="2 3">
    <name type="scientific">Aspergillus pseudoustus</name>
    <dbReference type="NCBI Taxonomy" id="1810923"/>
    <lineage>
        <taxon>Eukaryota</taxon>
        <taxon>Fungi</taxon>
        <taxon>Dikarya</taxon>
        <taxon>Ascomycota</taxon>
        <taxon>Pezizomycotina</taxon>
        <taxon>Eurotiomycetes</taxon>
        <taxon>Eurotiomycetidae</taxon>
        <taxon>Eurotiales</taxon>
        <taxon>Aspergillaceae</taxon>
        <taxon>Aspergillus</taxon>
        <taxon>Aspergillus subgen. Nidulantes</taxon>
    </lineage>
</organism>
<sequence length="498" mass="55294">MTDQFSYTYPSPLEGYEGLEPLSDERNEDGKSLKNHQHGILSKAYEVFPDPLSKGRRGGFDIHIYHFQNNPDQVTFAKALWERIRREFPELRIYTFWDKPVGPHPVAMFEVNLFTPAQFGAFVPWLVINRGPLSALIHPNTAEGAGEEERNHTQRATWLGERIPLDLRLFKLMKEKEKREAAPVSMALYARSVDATLSGLAATSLPNYVLDYAPLVWLHSEDPYKPSGIAKHLEHVVAQVDYQPVAGAPSPITLDNLDQLNALGNESVYLSSQEGIDANPQPSWFNGASIGENGQSHDVSSIVVVHDRGGGEIDAFYFYFYSEHNMIRFQNGTPQAIWYSQHSAGQAFTYGATEKQGSRPIAYSANGTHAVYAISGGHDHTIPGVNLPVGFLVDHTNQGTLWDPVLGAYAYSYASDTKTIEPYDPTYPVNWLNFNGRWGDDALPSGPELFGQAKYVGGPTGPKFKNLDRELVCPSDPCIVLPFRVWSVESSEAQSTSA</sequence>
<evidence type="ECO:0000256" key="1">
    <source>
        <dbReference type="SAM" id="MobiDB-lite"/>
    </source>
</evidence>
<dbReference type="Gene3D" id="3.30.70.1240">
    <property type="entry name" value="DOPA-like domains"/>
    <property type="match status" value="1"/>
</dbReference>
<evidence type="ECO:0000313" key="3">
    <source>
        <dbReference type="Proteomes" id="UP001610446"/>
    </source>
</evidence>
<feature type="region of interest" description="Disordered" evidence="1">
    <location>
        <begin position="1"/>
        <end position="34"/>
    </location>
</feature>
<accession>A0ABR4J816</accession>
<dbReference type="PANTHER" id="PTHR36423:SF2">
    <property type="entry name" value="AFR070WP"/>
    <property type="match status" value="1"/>
</dbReference>
<proteinExistence type="predicted"/>
<dbReference type="InterPro" id="IPR023389">
    <property type="entry name" value="DOPA-like_sf"/>
</dbReference>
<dbReference type="SUPFAM" id="SSF143410">
    <property type="entry name" value="DOPA-like"/>
    <property type="match status" value="1"/>
</dbReference>
<dbReference type="Pfam" id="PF08883">
    <property type="entry name" value="DOPA_dioxygen"/>
    <property type="match status" value="1"/>
</dbReference>
<dbReference type="EMBL" id="JBFXLU010000185">
    <property type="protein sequence ID" value="KAL2836104.1"/>
    <property type="molecule type" value="Genomic_DNA"/>
</dbReference>
<dbReference type="InterPro" id="IPR014980">
    <property type="entry name" value="DOPA_dioxygen"/>
</dbReference>
<keyword evidence="3" id="KW-1185">Reference proteome</keyword>
<dbReference type="Proteomes" id="UP001610446">
    <property type="component" value="Unassembled WGS sequence"/>
</dbReference>
<gene>
    <name evidence="2" type="ORF">BJY01DRAFT_238421</name>
</gene>